<name>A0A7S8IG26_9CHLR</name>
<dbReference type="KEGG" id="pmet:G4Y79_07490"/>
<evidence type="ECO:0000313" key="1">
    <source>
        <dbReference type="EMBL" id="QPC84207.1"/>
    </source>
</evidence>
<protein>
    <recommendedName>
        <fullName evidence="3">Outer membrane protein beta-barrel domain-containing protein</fullName>
    </recommendedName>
</protein>
<dbReference type="AlphaFoldDB" id="A0A7S8IG26"/>
<reference evidence="1 2" key="1">
    <citation type="submission" date="2020-02" db="EMBL/GenBank/DDBJ databases">
        <authorList>
            <person name="Zheng R.K."/>
            <person name="Sun C.M."/>
        </authorList>
    </citation>
    <scope>NUCLEOTIDE SEQUENCE [LARGE SCALE GENOMIC DNA]</scope>
    <source>
        <strain evidence="2">rifampicinis</strain>
    </source>
</reference>
<sequence>MKARSASADLSDQIAVETPQPRRRAFGGFTILKRATPGRTEWASWFDHNGMAPVTSDDTGGGGGGGYLMQLGHFVLNAGGSGQGHSRETESHIARLGDGQGFVDAGYVVVQQPYFRIFPLMGFGGFFGRAQIIDKSSLDDAILDKESLSMGAAGMYLGVGLDILIPVWRFRLVVGLRVGYRLANFGFNHNRAQSFDPNARGFFTRLIGGWERRQ</sequence>
<dbReference type="RefSeq" id="WP_195172271.1">
    <property type="nucleotide sequence ID" value="NZ_CP062983.1"/>
</dbReference>
<gene>
    <name evidence="1" type="ORF">G4Y79_07490</name>
</gene>
<proteinExistence type="predicted"/>
<keyword evidence="2" id="KW-1185">Reference proteome</keyword>
<organism evidence="1 2">
    <name type="scientific">Phototrophicus methaneseepsis</name>
    <dbReference type="NCBI Taxonomy" id="2710758"/>
    <lineage>
        <taxon>Bacteria</taxon>
        <taxon>Bacillati</taxon>
        <taxon>Chloroflexota</taxon>
        <taxon>Candidatus Thermofontia</taxon>
        <taxon>Phototrophicales</taxon>
        <taxon>Phototrophicaceae</taxon>
        <taxon>Phototrophicus</taxon>
    </lineage>
</organism>
<evidence type="ECO:0008006" key="3">
    <source>
        <dbReference type="Google" id="ProtNLM"/>
    </source>
</evidence>
<dbReference type="EMBL" id="CP062983">
    <property type="protein sequence ID" value="QPC84207.1"/>
    <property type="molecule type" value="Genomic_DNA"/>
</dbReference>
<accession>A0A7S8IG26</accession>
<dbReference type="Proteomes" id="UP000594468">
    <property type="component" value="Chromosome"/>
</dbReference>
<evidence type="ECO:0000313" key="2">
    <source>
        <dbReference type="Proteomes" id="UP000594468"/>
    </source>
</evidence>